<gene>
    <name evidence="2" type="ORF">UFOPK4347_01751</name>
</gene>
<dbReference type="AlphaFoldDB" id="A0A6J7UT22"/>
<dbReference type="InterPro" id="IPR018929">
    <property type="entry name" value="DUF2510"/>
</dbReference>
<evidence type="ECO:0000259" key="1">
    <source>
        <dbReference type="Pfam" id="PF10708"/>
    </source>
</evidence>
<protein>
    <submittedName>
        <fullName evidence="2">Unannotated protein</fullName>
    </submittedName>
</protein>
<name>A0A6J7UT22_9ZZZZ</name>
<proteinExistence type="predicted"/>
<evidence type="ECO:0000313" key="2">
    <source>
        <dbReference type="EMBL" id="CAB5068302.1"/>
    </source>
</evidence>
<dbReference type="Pfam" id="PF10708">
    <property type="entry name" value="DUF2510"/>
    <property type="match status" value="1"/>
</dbReference>
<accession>A0A6J7UT22</accession>
<sequence>MLEYAALTSSDPADLARQMTERSAQGWEILQIVTSGTNITAFARRAAVTAQVANTAATPAAVNAPTTSATWGATTATTSASTPVVTSPVNTSVASSVGDAAAPANWYPDPAGRFELRYWNGSAWTEHVSRNGQQSIDPPVA</sequence>
<organism evidence="2">
    <name type="scientific">freshwater metagenome</name>
    <dbReference type="NCBI Taxonomy" id="449393"/>
    <lineage>
        <taxon>unclassified sequences</taxon>
        <taxon>metagenomes</taxon>
        <taxon>ecological metagenomes</taxon>
    </lineage>
</organism>
<dbReference type="EMBL" id="CAFBQU010000093">
    <property type="protein sequence ID" value="CAB5068302.1"/>
    <property type="molecule type" value="Genomic_DNA"/>
</dbReference>
<reference evidence="2" key="1">
    <citation type="submission" date="2020-05" db="EMBL/GenBank/DDBJ databases">
        <authorList>
            <person name="Chiriac C."/>
            <person name="Salcher M."/>
            <person name="Ghai R."/>
            <person name="Kavagutti S V."/>
        </authorList>
    </citation>
    <scope>NUCLEOTIDE SEQUENCE</scope>
</reference>
<feature type="domain" description="DUF2510" evidence="1">
    <location>
        <begin position="106"/>
        <end position="134"/>
    </location>
</feature>